<evidence type="ECO:0000256" key="1">
    <source>
        <dbReference type="SAM" id="Coils"/>
    </source>
</evidence>
<dbReference type="AlphaFoldDB" id="A0A7J6FX50"/>
<feature type="coiled-coil region" evidence="1">
    <location>
        <begin position="81"/>
        <end position="108"/>
    </location>
</feature>
<evidence type="ECO:0000313" key="2">
    <source>
        <dbReference type="EMBL" id="KAF4375127.1"/>
    </source>
</evidence>
<proteinExistence type="predicted"/>
<sequence>MRAGSLYLRNGDQQWQQGLQETNMASNQSGLPIEEGIGYGCGSGKGKLERKVETERATEENLFCVQLVIFRLLISSSKATMASTDLEIAKTKEERRKMEQQLTSLNSVTFDTNLYGV</sequence>
<keyword evidence="1" id="KW-0175">Coiled coil</keyword>
<dbReference type="Proteomes" id="UP000525078">
    <property type="component" value="Unassembled WGS sequence"/>
</dbReference>
<gene>
    <name evidence="2" type="ORF">F8388_017273</name>
</gene>
<evidence type="ECO:0000313" key="3">
    <source>
        <dbReference type="Proteomes" id="UP000525078"/>
    </source>
</evidence>
<name>A0A7J6FX50_CANSA</name>
<organism evidence="2 3">
    <name type="scientific">Cannabis sativa</name>
    <name type="common">Hemp</name>
    <name type="synonym">Marijuana</name>
    <dbReference type="NCBI Taxonomy" id="3483"/>
    <lineage>
        <taxon>Eukaryota</taxon>
        <taxon>Viridiplantae</taxon>
        <taxon>Streptophyta</taxon>
        <taxon>Embryophyta</taxon>
        <taxon>Tracheophyta</taxon>
        <taxon>Spermatophyta</taxon>
        <taxon>Magnoliopsida</taxon>
        <taxon>eudicotyledons</taxon>
        <taxon>Gunneridae</taxon>
        <taxon>Pentapetalae</taxon>
        <taxon>rosids</taxon>
        <taxon>fabids</taxon>
        <taxon>Rosales</taxon>
        <taxon>Cannabaceae</taxon>
        <taxon>Cannabis</taxon>
    </lineage>
</organism>
<dbReference type="EMBL" id="JAATIP010000092">
    <property type="protein sequence ID" value="KAF4375127.1"/>
    <property type="molecule type" value="Genomic_DNA"/>
</dbReference>
<comment type="caution">
    <text evidence="2">The sequence shown here is derived from an EMBL/GenBank/DDBJ whole genome shotgun (WGS) entry which is preliminary data.</text>
</comment>
<accession>A0A7J6FX50</accession>
<reference evidence="2 3" key="1">
    <citation type="journal article" date="2020" name="bioRxiv">
        <title>Sequence and annotation of 42 cannabis genomes reveals extensive copy number variation in cannabinoid synthesis and pathogen resistance genes.</title>
        <authorList>
            <person name="Mckernan K.J."/>
            <person name="Helbert Y."/>
            <person name="Kane L.T."/>
            <person name="Ebling H."/>
            <person name="Zhang L."/>
            <person name="Liu B."/>
            <person name="Eaton Z."/>
            <person name="Mclaughlin S."/>
            <person name="Kingan S."/>
            <person name="Baybayan P."/>
            <person name="Concepcion G."/>
            <person name="Jordan M."/>
            <person name="Riva A."/>
            <person name="Barbazuk W."/>
            <person name="Harkins T."/>
        </authorList>
    </citation>
    <scope>NUCLEOTIDE SEQUENCE [LARGE SCALE GENOMIC DNA]</scope>
    <source>
        <strain evidence="3">cv. Jamaican Lion 4</strain>
        <tissue evidence="2">Leaf</tissue>
    </source>
</reference>
<protein>
    <submittedName>
        <fullName evidence="2">Uncharacterized protein</fullName>
    </submittedName>
</protein>